<feature type="compositionally biased region" description="Polar residues" evidence="1">
    <location>
        <begin position="361"/>
        <end position="389"/>
    </location>
</feature>
<feature type="compositionally biased region" description="Polar residues" evidence="1">
    <location>
        <begin position="156"/>
        <end position="169"/>
    </location>
</feature>
<dbReference type="Proteomes" id="UP000475037">
    <property type="component" value="Unassembled WGS sequence"/>
</dbReference>
<evidence type="ECO:0000313" key="4">
    <source>
        <dbReference type="EMBL" id="KAF0884419.1"/>
    </source>
</evidence>
<feature type="compositionally biased region" description="Basic and acidic residues" evidence="1">
    <location>
        <begin position="230"/>
        <end position="239"/>
    </location>
</feature>
<accession>A0A6G1B8U4</accession>
<feature type="compositionally biased region" description="Basic and acidic residues" evidence="1">
    <location>
        <begin position="209"/>
        <end position="218"/>
    </location>
</feature>
<feature type="region of interest" description="Disordered" evidence="1">
    <location>
        <begin position="86"/>
        <end position="169"/>
    </location>
</feature>
<keyword evidence="5" id="KW-1185">Reference proteome</keyword>
<organism evidence="4 5">
    <name type="scientific">Crocuta crocuta</name>
    <name type="common">Spotted hyena</name>
    <dbReference type="NCBI Taxonomy" id="9678"/>
    <lineage>
        <taxon>Eukaryota</taxon>
        <taxon>Metazoa</taxon>
        <taxon>Chordata</taxon>
        <taxon>Craniata</taxon>
        <taxon>Vertebrata</taxon>
        <taxon>Euteleostomi</taxon>
        <taxon>Mammalia</taxon>
        <taxon>Eutheria</taxon>
        <taxon>Laurasiatheria</taxon>
        <taxon>Carnivora</taxon>
        <taxon>Feliformia</taxon>
        <taxon>Hyaenidae</taxon>
        <taxon>Crocuta</taxon>
    </lineage>
</organism>
<feature type="compositionally biased region" description="Polar residues" evidence="1">
    <location>
        <begin position="116"/>
        <end position="125"/>
    </location>
</feature>
<feature type="compositionally biased region" description="Polar residues" evidence="1">
    <location>
        <begin position="281"/>
        <end position="293"/>
    </location>
</feature>
<protein>
    <submittedName>
        <fullName evidence="4">DDR1 protein</fullName>
    </submittedName>
</protein>
<gene>
    <name evidence="4" type="primary">Ddr1_2</name>
    <name evidence="4" type="ORF">FOF47_R19369</name>
</gene>
<evidence type="ECO:0000256" key="2">
    <source>
        <dbReference type="SAM" id="Phobius"/>
    </source>
</evidence>
<sequence length="479" mass="51249">MAQPTHCIHSTFGLHCCLLFLLASQEAGAITFQELWNTGDSPASDHLFPPTSGFVYNAPSDHTALQSGYSPLDLTKSTEAHKLKHNCNTTHHLKPIYRPVDNSQNSTSHHEIPPTSEKNPSNQGRDPNVRNGRSIDPTDSTNIHKGLSGVKHVTSAAKNKTTCHTSKSVRGTDKTVTSLGYITSESKSTSSPKRTNPVYNSGTTSAPEGPKDHGEKNTTVHGKTTSAPEGSKDHGEKNTTVHGKTTSAPEVPTGHGEKTIPANSNTTRAQGGPKEHGENVTPVNEKTTRTPAKSTKYGVKATSATETTNPPRNPGESTGKNTATTATIRPPFNVTGGKSVTNTSPGSNKTDVTHEVPIGSFTLSTSHMEPSSIMSEAPGNQNHPYQNKDGSQRGLHAGGMRENDSFPAWAIVIVVLVAVILFLVFLGLIFLITYMMKTRGALIQNREDNGPEDDGSPNSYPVYLMEQQTLGKGQIPSPR</sequence>
<feature type="compositionally biased region" description="Polar residues" evidence="1">
    <location>
        <begin position="302"/>
        <end position="327"/>
    </location>
</feature>
<feature type="compositionally biased region" description="Polar residues" evidence="1">
    <location>
        <begin position="219"/>
        <end position="228"/>
    </location>
</feature>
<comment type="caution">
    <text evidence="4">The sequence shown here is derived from an EMBL/GenBank/DDBJ whole genome shotgun (WGS) entry which is preliminary data.</text>
</comment>
<dbReference type="PANTHER" id="PTHR22094:SF0">
    <property type="entry name" value="MUCIN-LIKE PROTEIN 3"/>
    <property type="match status" value="1"/>
</dbReference>
<feature type="chain" id="PRO_5026356256" evidence="3">
    <location>
        <begin position="30"/>
        <end position="479"/>
    </location>
</feature>
<proteinExistence type="predicted"/>
<keyword evidence="2" id="KW-0812">Transmembrane</keyword>
<keyword evidence="3" id="KW-0732">Signal</keyword>
<evidence type="ECO:0000313" key="5">
    <source>
        <dbReference type="Proteomes" id="UP000475037"/>
    </source>
</evidence>
<feature type="region of interest" description="Disordered" evidence="1">
    <location>
        <begin position="183"/>
        <end position="398"/>
    </location>
</feature>
<evidence type="ECO:0000256" key="3">
    <source>
        <dbReference type="SAM" id="SignalP"/>
    </source>
</evidence>
<dbReference type="EMBL" id="VOAJ01001713">
    <property type="protein sequence ID" value="KAF0884419.1"/>
    <property type="molecule type" value="Genomic_DNA"/>
</dbReference>
<dbReference type="InterPro" id="IPR026623">
    <property type="entry name" value="MUCL3"/>
</dbReference>
<feature type="signal peptide" evidence="3">
    <location>
        <begin position="1"/>
        <end position="29"/>
    </location>
</feature>
<reference evidence="4 5" key="1">
    <citation type="submission" date="2019-11" db="EMBL/GenBank/DDBJ databases">
        <authorList>
            <person name="Yang C."/>
            <person name="Li F."/>
        </authorList>
    </citation>
    <scope>NUCLEOTIDE SEQUENCE [LARGE SCALE GENOMIC DNA]</scope>
    <source>
        <strain evidence="4">KB4526</strain>
        <tissue evidence="4">Muscle</tissue>
    </source>
</reference>
<feature type="transmembrane region" description="Helical" evidence="2">
    <location>
        <begin position="408"/>
        <end position="436"/>
    </location>
</feature>
<keyword evidence="2" id="KW-1133">Transmembrane helix</keyword>
<feature type="non-terminal residue" evidence="4">
    <location>
        <position position="479"/>
    </location>
</feature>
<keyword evidence="2" id="KW-0472">Membrane</keyword>
<dbReference type="AlphaFoldDB" id="A0A6G1B8U4"/>
<evidence type="ECO:0000256" key="1">
    <source>
        <dbReference type="SAM" id="MobiDB-lite"/>
    </source>
</evidence>
<feature type="compositionally biased region" description="Polar residues" evidence="1">
    <location>
        <begin position="336"/>
        <end position="350"/>
    </location>
</feature>
<feature type="non-terminal residue" evidence="4">
    <location>
        <position position="1"/>
    </location>
</feature>
<name>A0A6G1B8U4_CROCR</name>
<dbReference type="PANTHER" id="PTHR22094">
    <property type="entry name" value="DIFFUSE PANBRONCHIOLITIS CRITICAL REGION GENE 1"/>
    <property type="match status" value="1"/>
</dbReference>
<feature type="compositionally biased region" description="Polar residues" evidence="1">
    <location>
        <begin position="183"/>
        <end position="206"/>
    </location>
</feature>